<gene>
    <name evidence="1" type="ORF">MSG28_011319</name>
</gene>
<name>A0ACC0KSH0_CHOFU</name>
<evidence type="ECO:0000313" key="1">
    <source>
        <dbReference type="EMBL" id="KAI8439021.1"/>
    </source>
</evidence>
<evidence type="ECO:0000313" key="2">
    <source>
        <dbReference type="Proteomes" id="UP001064048"/>
    </source>
</evidence>
<keyword evidence="2" id="KW-1185">Reference proteome</keyword>
<proteinExistence type="predicted"/>
<sequence>MCGRSVEEIGNTPRSLDPQKFSRLNIRTTNTTLYETRDRGRANKYLRISEQSLLFIASSATREAGTTADAIHFDELRRDYHPASRHEMLRHATHATSYKRETRVLRHVDTRRRAMPRYVMQTRDVIRVDGAQISRRSDN</sequence>
<protein>
    <submittedName>
        <fullName evidence="1">Uncharacterized protein</fullName>
    </submittedName>
</protein>
<dbReference type="EMBL" id="CM046118">
    <property type="protein sequence ID" value="KAI8439021.1"/>
    <property type="molecule type" value="Genomic_DNA"/>
</dbReference>
<reference evidence="1 2" key="1">
    <citation type="journal article" date="2022" name="Genome Biol. Evol.">
        <title>The Spruce Budworm Genome: Reconstructing the Evolutionary History of Antifreeze Proteins.</title>
        <authorList>
            <person name="Beliveau C."/>
            <person name="Gagne P."/>
            <person name="Picq S."/>
            <person name="Vernygora O."/>
            <person name="Keeling C.I."/>
            <person name="Pinkney K."/>
            <person name="Doucet D."/>
            <person name="Wen F."/>
            <person name="Johnston J.S."/>
            <person name="Maaroufi H."/>
            <person name="Boyle B."/>
            <person name="Laroche J."/>
            <person name="Dewar K."/>
            <person name="Juretic N."/>
            <person name="Blackburn G."/>
            <person name="Nisole A."/>
            <person name="Brunet B."/>
            <person name="Brandao M."/>
            <person name="Lumley L."/>
            <person name="Duan J."/>
            <person name="Quan G."/>
            <person name="Lucarotti C.J."/>
            <person name="Roe A.D."/>
            <person name="Sperling F.A.H."/>
            <person name="Levesque R.C."/>
            <person name="Cusson M."/>
        </authorList>
    </citation>
    <scope>NUCLEOTIDE SEQUENCE [LARGE SCALE GENOMIC DNA]</scope>
    <source>
        <strain evidence="1">Glfc:IPQL:Cfum</strain>
    </source>
</reference>
<accession>A0ACC0KSH0</accession>
<organism evidence="1 2">
    <name type="scientific">Choristoneura fumiferana</name>
    <name type="common">Spruce budworm moth</name>
    <name type="synonym">Archips fumiferana</name>
    <dbReference type="NCBI Taxonomy" id="7141"/>
    <lineage>
        <taxon>Eukaryota</taxon>
        <taxon>Metazoa</taxon>
        <taxon>Ecdysozoa</taxon>
        <taxon>Arthropoda</taxon>
        <taxon>Hexapoda</taxon>
        <taxon>Insecta</taxon>
        <taxon>Pterygota</taxon>
        <taxon>Neoptera</taxon>
        <taxon>Endopterygota</taxon>
        <taxon>Lepidoptera</taxon>
        <taxon>Glossata</taxon>
        <taxon>Ditrysia</taxon>
        <taxon>Tortricoidea</taxon>
        <taxon>Tortricidae</taxon>
        <taxon>Tortricinae</taxon>
        <taxon>Choristoneura</taxon>
    </lineage>
</organism>
<dbReference type="Proteomes" id="UP001064048">
    <property type="component" value="Chromosome 18"/>
</dbReference>
<comment type="caution">
    <text evidence="1">The sequence shown here is derived from an EMBL/GenBank/DDBJ whole genome shotgun (WGS) entry which is preliminary data.</text>
</comment>